<dbReference type="Gene3D" id="1.10.10.60">
    <property type="entry name" value="Homeodomain-like"/>
    <property type="match status" value="1"/>
</dbReference>
<dbReference type="AlphaFoldDB" id="A0A0F9W1T3"/>
<organism evidence="1">
    <name type="scientific">marine sediment metagenome</name>
    <dbReference type="NCBI Taxonomy" id="412755"/>
    <lineage>
        <taxon>unclassified sequences</taxon>
        <taxon>metagenomes</taxon>
        <taxon>ecological metagenomes</taxon>
    </lineage>
</organism>
<evidence type="ECO:0000313" key="1">
    <source>
        <dbReference type="EMBL" id="KKN79646.1"/>
    </source>
</evidence>
<dbReference type="Pfam" id="PF13384">
    <property type="entry name" value="HTH_23"/>
    <property type="match status" value="1"/>
</dbReference>
<dbReference type="EMBL" id="LAZR01000244">
    <property type="protein sequence ID" value="KKN79646.1"/>
    <property type="molecule type" value="Genomic_DNA"/>
</dbReference>
<proteinExistence type="predicted"/>
<sequence>MSKAPHGTPEIKALASIKHRDGETHREIAEQLGISRSTSERWISEHATETSKESLEQIKEAIEKADYAFLAQSAYIQSLITNTIIKKIHGNELDHLSLQELFRAGVEEGKRYGIRTDKVLMREGGVIPGAPAPSVAALLALALSRAEMDRAAAERIKAETKAYEASYKEKLVN</sequence>
<reference evidence="1" key="1">
    <citation type="journal article" date="2015" name="Nature">
        <title>Complex archaea that bridge the gap between prokaryotes and eukaryotes.</title>
        <authorList>
            <person name="Spang A."/>
            <person name="Saw J.H."/>
            <person name="Jorgensen S.L."/>
            <person name="Zaremba-Niedzwiedzka K."/>
            <person name="Martijn J."/>
            <person name="Lind A.E."/>
            <person name="van Eijk R."/>
            <person name="Schleper C."/>
            <person name="Guy L."/>
            <person name="Ettema T.J."/>
        </authorList>
    </citation>
    <scope>NUCLEOTIDE SEQUENCE</scope>
</reference>
<gene>
    <name evidence="1" type="ORF">LCGC14_0338500</name>
</gene>
<accession>A0A0F9W1T3</accession>
<protein>
    <submittedName>
        <fullName evidence="1">Uncharacterized protein</fullName>
    </submittedName>
</protein>
<comment type="caution">
    <text evidence="1">The sequence shown here is derived from an EMBL/GenBank/DDBJ whole genome shotgun (WGS) entry which is preliminary data.</text>
</comment>
<name>A0A0F9W1T3_9ZZZZ</name>